<evidence type="ECO:0000313" key="2">
    <source>
        <dbReference type="Proteomes" id="UP000065521"/>
    </source>
</evidence>
<organism evidence="1 2">
    <name type="scientific">Burkholderia ubonensis</name>
    <dbReference type="NCBI Taxonomy" id="101571"/>
    <lineage>
        <taxon>Bacteria</taxon>
        <taxon>Pseudomonadati</taxon>
        <taxon>Pseudomonadota</taxon>
        <taxon>Betaproteobacteria</taxon>
        <taxon>Burkholderiales</taxon>
        <taxon>Burkholderiaceae</taxon>
        <taxon>Burkholderia</taxon>
        <taxon>Burkholderia cepacia complex</taxon>
    </lineage>
</organism>
<dbReference type="Gene3D" id="3.40.1160.10">
    <property type="entry name" value="Acetylglutamate kinase-like"/>
    <property type="match status" value="1"/>
</dbReference>
<proteinExistence type="predicted"/>
<reference evidence="1 2" key="1">
    <citation type="submission" date="2015-11" db="EMBL/GenBank/DDBJ databases">
        <title>Expanding the genomic diversity of Burkholderia species for the development of highly accurate diagnostics.</title>
        <authorList>
            <person name="Sahl J."/>
            <person name="Keim P."/>
            <person name="Wagner D."/>
        </authorList>
    </citation>
    <scope>NUCLEOTIDE SEQUENCE [LARGE SCALE GENOMIC DNA]</scope>
    <source>
        <strain evidence="1 2">RF32-BP4</strain>
    </source>
</reference>
<evidence type="ECO:0000313" key="1">
    <source>
        <dbReference type="EMBL" id="KUZ89738.1"/>
    </source>
</evidence>
<dbReference type="InterPro" id="IPR036393">
    <property type="entry name" value="AceGlu_kinase-like_sf"/>
</dbReference>
<dbReference type="EMBL" id="LOTN01000034">
    <property type="protein sequence ID" value="KUZ89738.1"/>
    <property type="molecule type" value="Genomic_DNA"/>
</dbReference>
<dbReference type="AlphaFoldDB" id="A0A102K5Z7"/>
<name>A0A102K5Z7_9BURK</name>
<comment type="caution">
    <text evidence="1">The sequence shown here is derived from an EMBL/GenBank/DDBJ whole genome shotgun (WGS) entry which is preliminary data.</text>
</comment>
<gene>
    <name evidence="1" type="ORF">WI38_16445</name>
</gene>
<accession>A0A102K5Z7</accession>
<dbReference type="RefSeq" id="WP_059633961.1">
    <property type="nucleotide sequence ID" value="NZ_JBGRUP010000006.1"/>
</dbReference>
<protein>
    <submittedName>
        <fullName evidence="1">Uncharacterized protein</fullName>
    </submittedName>
</protein>
<sequence>MSRGGLPHILKSAQPGLPEALAVHAARAVLAEVNLELVRLIGSHGVKALGVTGQDSGLMVAAAESDAALMSTVTQFDEAAFGALRDNGRAIGWSIGMALTLPSATMLCNPK</sequence>
<dbReference type="Proteomes" id="UP000065521">
    <property type="component" value="Unassembled WGS sequence"/>
</dbReference>